<evidence type="ECO:0000256" key="1">
    <source>
        <dbReference type="SAM" id="MobiDB-lite"/>
    </source>
</evidence>
<dbReference type="SUPFAM" id="SSF101447">
    <property type="entry name" value="Formin homology 2 domain (FH2 domain)"/>
    <property type="match status" value="1"/>
</dbReference>
<dbReference type="Proteomes" id="UP000277928">
    <property type="component" value="Unassembled WGS sequence"/>
</dbReference>
<keyword evidence="3" id="KW-1185">Reference proteome</keyword>
<feature type="region of interest" description="Disordered" evidence="1">
    <location>
        <begin position="136"/>
        <end position="158"/>
    </location>
</feature>
<accession>A0A3P6V0J4</accession>
<sequence>MIKTALLRLPTPPAAPPPPPPPPPPPSEIQVKPKNGSSSGGAKWTLRTETRNGSDKNSMMTRAEGTVEIPKPQSVASLREQIARKLEVKMLSAQPAPNGASMAIGSSRTRPPLWISSLNGQYPCVPQHSNASSFQHLAPKMSKPSSNSQSSNHTTLQKQISIVHEPMERHVSCITPVPFNRAATLSSVIIAPNTSNISSNNTTVAPTSSDIFLPPPVIHGENNDYKCFSANGKAASSQLSSYQKVNLVKEGAENGVQSSLPLTTPVANGTINLHRSSVSENTASDPPVLNPPSFFVNAHRTVRNETAIKDLEISASANHDDAVPSSNLSAADTVQELGSQFGASSSSIVTTSRSQREMLPLSKPVELRTEIQPEMLPLSKPVELRTEIQRETDHLHQLKSEQQNLTTTAMLKTYNNRQCTQEGKPQGTSATVPRNDTHTENSSWYRTMFKKMHVVDQLGKFFYVLVLILKDPH</sequence>
<evidence type="ECO:0000313" key="2">
    <source>
        <dbReference type="EMBL" id="VDK83501.1"/>
    </source>
</evidence>
<feature type="compositionally biased region" description="Pro residues" evidence="1">
    <location>
        <begin position="10"/>
        <end position="27"/>
    </location>
</feature>
<feature type="region of interest" description="Disordered" evidence="1">
    <location>
        <begin position="417"/>
        <end position="438"/>
    </location>
</feature>
<evidence type="ECO:0000313" key="3">
    <source>
        <dbReference type="Proteomes" id="UP000277928"/>
    </source>
</evidence>
<dbReference type="OMA" id="HEPMERH"/>
<feature type="region of interest" description="Disordered" evidence="1">
    <location>
        <begin position="1"/>
        <end position="70"/>
    </location>
</feature>
<gene>
    <name evidence="2" type="ORF">NLS_LOCUS6233</name>
</gene>
<reference evidence="2 3" key="1">
    <citation type="submission" date="2018-08" db="EMBL/GenBank/DDBJ databases">
        <authorList>
            <person name="Laetsch R D."/>
            <person name="Stevens L."/>
            <person name="Kumar S."/>
            <person name="Blaxter L. M."/>
        </authorList>
    </citation>
    <scope>NUCLEOTIDE SEQUENCE [LARGE SCALE GENOMIC DNA]</scope>
</reference>
<protein>
    <submittedName>
        <fullName evidence="2">Uncharacterized protein</fullName>
    </submittedName>
</protein>
<proteinExistence type="predicted"/>
<dbReference type="EMBL" id="UYRX01000533">
    <property type="protein sequence ID" value="VDK83501.1"/>
    <property type="molecule type" value="Genomic_DNA"/>
</dbReference>
<feature type="compositionally biased region" description="Low complexity" evidence="1">
    <location>
        <begin position="139"/>
        <end position="152"/>
    </location>
</feature>
<organism evidence="2 3">
    <name type="scientific">Litomosoides sigmodontis</name>
    <name type="common">Filarial nematode worm</name>
    <dbReference type="NCBI Taxonomy" id="42156"/>
    <lineage>
        <taxon>Eukaryota</taxon>
        <taxon>Metazoa</taxon>
        <taxon>Ecdysozoa</taxon>
        <taxon>Nematoda</taxon>
        <taxon>Chromadorea</taxon>
        <taxon>Rhabditida</taxon>
        <taxon>Spirurina</taxon>
        <taxon>Spiruromorpha</taxon>
        <taxon>Filarioidea</taxon>
        <taxon>Onchocercidae</taxon>
        <taxon>Litomosoides</taxon>
    </lineage>
</organism>
<dbReference type="OrthoDB" id="5866868at2759"/>
<dbReference type="AlphaFoldDB" id="A0A3P6V0J4"/>
<name>A0A3P6V0J4_LITSI</name>
<dbReference type="STRING" id="42156.A0A3P6V0J4"/>